<accession>A0ABS1WC21</accession>
<keyword evidence="5" id="KW-1185">Reference proteome</keyword>
<evidence type="ECO:0000256" key="1">
    <source>
        <dbReference type="ARBA" id="ARBA00022737"/>
    </source>
</evidence>
<dbReference type="EMBL" id="JADWVN010000018">
    <property type="protein sequence ID" value="MBL7526908.1"/>
    <property type="molecule type" value="Genomic_DNA"/>
</dbReference>
<dbReference type="InterPro" id="IPR002110">
    <property type="entry name" value="Ankyrin_rpt"/>
</dbReference>
<dbReference type="PANTHER" id="PTHR24198:SF165">
    <property type="entry name" value="ANKYRIN REPEAT-CONTAINING PROTEIN-RELATED"/>
    <property type="match status" value="1"/>
</dbReference>
<name>A0ABS1WC21_9GAMM</name>
<dbReference type="SUPFAM" id="SSF48403">
    <property type="entry name" value="Ankyrin repeat"/>
    <property type="match status" value="3"/>
</dbReference>
<dbReference type="PANTHER" id="PTHR24198">
    <property type="entry name" value="ANKYRIN REPEAT AND PROTEIN KINASE DOMAIN-CONTAINING PROTEIN"/>
    <property type="match status" value="1"/>
</dbReference>
<dbReference type="Gene3D" id="1.25.40.20">
    <property type="entry name" value="Ankyrin repeat-containing domain"/>
    <property type="match status" value="4"/>
</dbReference>
<reference evidence="4 5" key="1">
    <citation type="submission" date="2020-12" db="EMBL/GenBank/DDBJ databases">
        <title>WGS of Legionella: environmental sample.</title>
        <authorList>
            <person name="Cristino S."/>
            <person name="Girolamini L."/>
            <person name="Salaris S."/>
            <person name="Pascale M.R."/>
            <person name="Mazzotta M."/>
            <person name="Orsini M."/>
            <person name="Grottola A."/>
        </authorList>
    </citation>
    <scope>NUCLEOTIDE SEQUENCE [LARGE SCALE GENOMIC DNA]</scope>
    <source>
        <strain evidence="4 5">30cs62</strain>
    </source>
</reference>
<organism evidence="4 5">
    <name type="scientific">Legionella bononiensis</name>
    <dbReference type="NCBI Taxonomy" id="2793102"/>
    <lineage>
        <taxon>Bacteria</taxon>
        <taxon>Pseudomonadati</taxon>
        <taxon>Pseudomonadota</taxon>
        <taxon>Gammaproteobacteria</taxon>
        <taxon>Legionellales</taxon>
        <taxon>Legionellaceae</taxon>
        <taxon>Legionella</taxon>
    </lineage>
</organism>
<gene>
    <name evidence="4" type="ORF">I5282_10030</name>
</gene>
<dbReference type="InterPro" id="IPR036770">
    <property type="entry name" value="Ankyrin_rpt-contain_sf"/>
</dbReference>
<evidence type="ECO:0000256" key="2">
    <source>
        <dbReference type="ARBA" id="ARBA00023043"/>
    </source>
</evidence>
<dbReference type="Pfam" id="PF12796">
    <property type="entry name" value="Ank_2"/>
    <property type="match status" value="3"/>
</dbReference>
<comment type="caution">
    <text evidence="4">The sequence shown here is derived from an EMBL/GenBank/DDBJ whole genome shotgun (WGS) entry which is preliminary data.</text>
</comment>
<evidence type="ECO:0000313" key="5">
    <source>
        <dbReference type="Proteomes" id="UP000809910"/>
    </source>
</evidence>
<sequence>MKSVKLLEILNEVKQPDELLIRLDEANFAVTEFTEEGDSILHVLARANLAKNSGFSEYLTVLMAAGADPNAVDKQGNGFLNDFLKNARLCDVHRIFDLLLDSNEFNINQTPENGQSLFEFLYNLTEYHQRELFRKLIEHKKFDPNQKTSKHNSVLLHMISEPVYQHRQQMYGMAAHAKTNPNIKNKNGQTALALLLSDIQYKNMSLISPLIDHEQCDINALDQEGNNYLQLVSIHCRYQSEEIATLLINKGIDVTHKNNEGKTVFDLISENKAGRSDYANKKLFLDMLKLHPSSLFEKNSSGLMILRELFRSQDYTITSEFSTLLELCKKQKNSTELLKNIISDCFDDFRNKRISEASIISLSKAIIEADITIDLEYCLAHIVIHPSFYQKEELYNSLTKLAPEVNLNTIISHVKRLTKENSEDRAEGLHFVTELGLQLDCFDGEILALETDYLRNKSKSGIDRDSKMLGHLFSLSGSIPVNNHPLKLTGGFSSDTAPFLMHLMNAYVSHCETSGAHSEHLEGIRQVRNMTVKAVRFYFLSKSWPNYYPSMKNSRDRVVSSMIEDSKNTGVELITGWTGHAVNLIVKQDNLYRNNGGGCSTDATTEHYKISKPENLTPAVIEELYGKSHQESNKTYIQRDLHAILGLIFEGMIAGTFQTVGNCSLESLIIALKIKYRLFFPEHIADELFTDTVRFFEQFYLAEYLSQYSNNSTLPHLLMRLIIQKLIPEGQLELAGTLLKDHFISQANQEIMQVEFMIHRWKLRFNSGSTGRFDTQLHTLGVELKPDMNRRLQLLERFLNDEVTGDDLDELRSWPADQQTFQGYHLLHFAIMNNNTALVTQLIQMFPSAVNQTNWFDQEPLCLVQSVEMIDLLIKAGASTSRTEDDNALDYAIKANRVDLVSALLKNGAQPSEYSAYYAATKDPKILQSLMEYYPATITKPTHNHSSAIHAAARSGHNENLRTLVYYGGANPAASDVNGVTPIQLALKNGHNDTARLLLQYPGTLFKSPHRGDSVVKMAKDDDLQRTIKLKKKEKKADLKHFETFKNSNPGVVEEDIDYLLLAIHFKDVRAIRGCLLAYPDIKVVNNSKLYCTTPLAAAIQNLAQLKGKDYDEAFEIVQLLMKTPGIDINACMASSEPILFMATSINDAAVLDLFLADPKLDPNQRDNVGYTALHDAVERGHLSCVKRLLQDERVDSTLVNHKNKTAADLKSFDEGVKECCEEVARHQQIKQGNTFGMAV</sequence>
<feature type="repeat" description="ANK" evidence="3">
    <location>
        <begin position="1169"/>
        <end position="1202"/>
    </location>
</feature>
<feature type="repeat" description="ANK" evidence="3">
    <location>
        <begin position="36"/>
        <end position="74"/>
    </location>
</feature>
<protein>
    <submittedName>
        <fullName evidence="4">Ankyrin repeat domain-containing protein</fullName>
    </submittedName>
</protein>
<dbReference type="Proteomes" id="UP000809910">
    <property type="component" value="Unassembled WGS sequence"/>
</dbReference>
<dbReference type="PROSITE" id="PS50297">
    <property type="entry name" value="ANK_REP_REGION"/>
    <property type="match status" value="2"/>
</dbReference>
<proteinExistence type="predicted"/>
<dbReference type="PROSITE" id="PS50088">
    <property type="entry name" value="ANK_REPEAT"/>
    <property type="match status" value="3"/>
</dbReference>
<feature type="repeat" description="ANK" evidence="3">
    <location>
        <begin position="978"/>
        <end position="1000"/>
    </location>
</feature>
<dbReference type="SMART" id="SM00248">
    <property type="entry name" value="ANK"/>
    <property type="match status" value="10"/>
</dbReference>
<dbReference type="RefSeq" id="WP_203108342.1">
    <property type="nucleotide sequence ID" value="NZ_JADOBG010000006.1"/>
</dbReference>
<evidence type="ECO:0000256" key="3">
    <source>
        <dbReference type="PROSITE-ProRule" id="PRU00023"/>
    </source>
</evidence>
<keyword evidence="2 3" id="KW-0040">ANK repeat</keyword>
<evidence type="ECO:0000313" key="4">
    <source>
        <dbReference type="EMBL" id="MBL7526908.1"/>
    </source>
</evidence>
<keyword evidence="1" id="KW-0677">Repeat</keyword>